<keyword evidence="2" id="KW-1185">Reference proteome</keyword>
<name>A0A934RJ24_9BACT</name>
<comment type="caution">
    <text evidence="1">The sequence shown here is derived from an EMBL/GenBank/DDBJ whole genome shotgun (WGS) entry which is preliminary data.</text>
</comment>
<sequence length="480" mass="54549">MTKCAICFPLVALLACESKNEREKGNIPERIEPSHLGIEKVDKSNDEGSEDGQIDGLLKAGENLDVEAIRSKLRSLPPGEVESAWDLLIQENLDSNRLQYLLAASISELKHAGKIEFAFDLVNQKFGPGSIRNNLIEHCFRNLDNALNRFPSMYMSLESDVERERALTGLEQAMAYTDNLVSSDFRGVDLPPLEFEEFLQATLSYRLRATSKDRRLGILNDSFNLLEEMKADGTISSTFKNEFLLATAEKMPFEIWKMVSEENFKLEPSEMNKIAIELARANPLKALNALAKTSQNESLSHAFEQWLKMDNQAASKWMEVHRNELSQEKLEMLDASFVRFSLFSKDLSAAKHWYSRIEDTKLRANLDGRIWHAENALVSQAARNSPEKTVLEMANGTSEFEPLYLPTALNAWMKEDGEAAAQWVEREGVNLPPETRQFVAMAYAREAANQGQIDLAEQWAELIVDEERKERVMQHINNKR</sequence>
<reference evidence="1" key="1">
    <citation type="submission" date="2021-01" db="EMBL/GenBank/DDBJ databases">
        <title>Modified the classification status of verrucomicrobia.</title>
        <authorList>
            <person name="Feng X."/>
        </authorList>
    </citation>
    <scope>NUCLEOTIDE SEQUENCE</scope>
    <source>
        <strain evidence="1">KCTC 12986</strain>
    </source>
</reference>
<accession>A0A934RJ24</accession>
<organism evidence="1 2">
    <name type="scientific">Roseibacillus ishigakijimensis</name>
    <dbReference type="NCBI Taxonomy" id="454146"/>
    <lineage>
        <taxon>Bacteria</taxon>
        <taxon>Pseudomonadati</taxon>
        <taxon>Verrucomicrobiota</taxon>
        <taxon>Verrucomicrobiia</taxon>
        <taxon>Verrucomicrobiales</taxon>
        <taxon>Verrucomicrobiaceae</taxon>
        <taxon>Roseibacillus</taxon>
    </lineage>
</organism>
<evidence type="ECO:0000313" key="1">
    <source>
        <dbReference type="EMBL" id="MBK1832552.1"/>
    </source>
</evidence>
<gene>
    <name evidence="1" type="ORF">JIN78_00650</name>
</gene>
<evidence type="ECO:0000313" key="2">
    <source>
        <dbReference type="Proteomes" id="UP000604083"/>
    </source>
</evidence>
<dbReference type="AlphaFoldDB" id="A0A934RJ24"/>
<dbReference type="EMBL" id="JAENIO010000001">
    <property type="protein sequence ID" value="MBK1832552.1"/>
    <property type="molecule type" value="Genomic_DNA"/>
</dbReference>
<protein>
    <submittedName>
        <fullName evidence="1">Uncharacterized protein</fullName>
    </submittedName>
</protein>
<dbReference type="PROSITE" id="PS51257">
    <property type="entry name" value="PROKAR_LIPOPROTEIN"/>
    <property type="match status" value="1"/>
</dbReference>
<dbReference type="RefSeq" id="WP_200389985.1">
    <property type="nucleotide sequence ID" value="NZ_JAENIO010000001.1"/>
</dbReference>
<proteinExistence type="predicted"/>
<dbReference type="Proteomes" id="UP000604083">
    <property type="component" value="Unassembled WGS sequence"/>
</dbReference>